<evidence type="ECO:0000313" key="5">
    <source>
        <dbReference type="Proteomes" id="UP000721954"/>
    </source>
</evidence>
<evidence type="ECO:0000256" key="3">
    <source>
        <dbReference type="ARBA" id="ARBA00022691"/>
    </source>
</evidence>
<proteinExistence type="predicted"/>
<dbReference type="InterPro" id="IPR029063">
    <property type="entry name" value="SAM-dependent_MTases_sf"/>
</dbReference>
<protein>
    <submittedName>
        <fullName evidence="4">O-methyltransferase</fullName>
    </submittedName>
</protein>
<organism evidence="4 5">
    <name type="scientific">Streptomyces smyrnaeus</name>
    <dbReference type="NCBI Taxonomy" id="1387713"/>
    <lineage>
        <taxon>Bacteria</taxon>
        <taxon>Bacillati</taxon>
        <taxon>Actinomycetota</taxon>
        <taxon>Actinomycetes</taxon>
        <taxon>Kitasatosporales</taxon>
        <taxon>Streptomycetaceae</taxon>
        <taxon>Streptomyces</taxon>
    </lineage>
</organism>
<keyword evidence="1" id="KW-0489">Methyltransferase</keyword>
<dbReference type="InterPro" id="IPR002935">
    <property type="entry name" value="SAM_O-MeTrfase"/>
</dbReference>
<dbReference type="Proteomes" id="UP000721954">
    <property type="component" value="Unassembled WGS sequence"/>
</dbReference>
<name>A0ABS3XVH2_9ACTN</name>
<keyword evidence="3" id="KW-0949">S-adenosyl-L-methionine</keyword>
<gene>
    <name evidence="4" type="ORF">JW613_13690</name>
</gene>
<dbReference type="EMBL" id="JAFFZM010000007">
    <property type="protein sequence ID" value="MBO8199344.1"/>
    <property type="molecule type" value="Genomic_DNA"/>
</dbReference>
<dbReference type="GeneID" id="96259662"/>
<accession>A0ABS3XVH2</accession>
<keyword evidence="2" id="KW-0808">Transferase</keyword>
<comment type="caution">
    <text evidence="4">The sequence shown here is derived from an EMBL/GenBank/DDBJ whole genome shotgun (WGS) entry which is preliminary data.</text>
</comment>
<dbReference type="Gene3D" id="3.40.50.150">
    <property type="entry name" value="Vaccinia Virus protein VP39"/>
    <property type="match status" value="1"/>
</dbReference>
<reference evidence="4 5" key="1">
    <citation type="submission" date="2021-02" db="EMBL/GenBank/DDBJ databases">
        <title>Streptomyces spirodelae sp. nov., isolated from duckweed.</title>
        <authorList>
            <person name="Saimee Y."/>
            <person name="Duangmal K."/>
        </authorList>
    </citation>
    <scope>NUCLEOTIDE SEQUENCE [LARGE SCALE GENOMIC DNA]</scope>
    <source>
        <strain evidence="4 5">DSM 42105</strain>
    </source>
</reference>
<evidence type="ECO:0000256" key="1">
    <source>
        <dbReference type="ARBA" id="ARBA00022603"/>
    </source>
</evidence>
<evidence type="ECO:0000256" key="2">
    <source>
        <dbReference type="ARBA" id="ARBA00022679"/>
    </source>
</evidence>
<dbReference type="PANTHER" id="PTHR10509:SF14">
    <property type="entry name" value="CAFFEOYL-COA O-METHYLTRANSFERASE 3-RELATED"/>
    <property type="match status" value="1"/>
</dbReference>
<dbReference type="PANTHER" id="PTHR10509">
    <property type="entry name" value="O-METHYLTRANSFERASE-RELATED"/>
    <property type="match status" value="1"/>
</dbReference>
<evidence type="ECO:0000313" key="4">
    <source>
        <dbReference type="EMBL" id="MBO8199344.1"/>
    </source>
</evidence>
<dbReference type="InterPro" id="IPR050362">
    <property type="entry name" value="Cation-dep_OMT"/>
</dbReference>
<dbReference type="RefSeq" id="WP_209211076.1">
    <property type="nucleotide sequence ID" value="NZ_JAFFZM010000007.1"/>
</dbReference>
<keyword evidence="5" id="KW-1185">Reference proteome</keyword>
<sequence>MSQEQWTAVDSYTGKLLIPQDTTLERASRASREAGLPDVEVSPHQGKLLHLLARVHGARTVLEIGTFSGYSTIWLARALPADGKLITIESGILFAKAAAAHIEEAGLAHLVDQRVGKALDVLPQLAAEGAGPFDLCFIDADKPGMPEYFRWALALSRPGSVIVVDNVVLGGSLVESAGTDPAVDGARALHDMLAAEPRVSATTVQTVGAKGYDGFTLAVVGE</sequence>
<dbReference type="PROSITE" id="PS51682">
    <property type="entry name" value="SAM_OMT_I"/>
    <property type="match status" value="1"/>
</dbReference>
<dbReference type="Pfam" id="PF01596">
    <property type="entry name" value="Methyltransf_3"/>
    <property type="match status" value="1"/>
</dbReference>
<dbReference type="SUPFAM" id="SSF53335">
    <property type="entry name" value="S-adenosyl-L-methionine-dependent methyltransferases"/>
    <property type="match status" value="1"/>
</dbReference>